<reference evidence="2 3" key="1">
    <citation type="submission" date="2020-08" db="EMBL/GenBank/DDBJ databases">
        <title>Genomic Encyclopedia of Type Strains, Phase IV (KMG-IV): sequencing the most valuable type-strain genomes for metagenomic binning, comparative biology and taxonomic classification.</title>
        <authorList>
            <person name="Goeker M."/>
        </authorList>
    </citation>
    <scope>NUCLEOTIDE SEQUENCE [LARGE SCALE GENOMIC DNA]</scope>
    <source>
        <strain evidence="2 3">DSM 25895</strain>
    </source>
</reference>
<evidence type="ECO:0000313" key="2">
    <source>
        <dbReference type="EMBL" id="MBB5691747.1"/>
    </source>
</evidence>
<dbReference type="InterPro" id="IPR032876">
    <property type="entry name" value="J_dom"/>
</dbReference>
<evidence type="ECO:0000259" key="1">
    <source>
        <dbReference type="Pfam" id="PF13550"/>
    </source>
</evidence>
<evidence type="ECO:0000313" key="3">
    <source>
        <dbReference type="Proteomes" id="UP000562254"/>
    </source>
</evidence>
<comment type="caution">
    <text evidence="2">The sequence shown here is derived from an EMBL/GenBank/DDBJ whole genome shotgun (WGS) entry which is preliminary data.</text>
</comment>
<dbReference type="EMBL" id="JACIJE010000016">
    <property type="protein sequence ID" value="MBB5691747.1"/>
    <property type="molecule type" value="Genomic_DNA"/>
</dbReference>
<keyword evidence="3" id="KW-1185">Reference proteome</keyword>
<proteinExistence type="predicted"/>
<dbReference type="RefSeq" id="WP_184487136.1">
    <property type="nucleotide sequence ID" value="NZ_JAAEDJ010000022.1"/>
</dbReference>
<protein>
    <recommendedName>
        <fullName evidence="1">Tip attachment protein J domain-containing protein</fullName>
    </recommendedName>
</protein>
<dbReference type="AlphaFoldDB" id="A0A840Y5U7"/>
<feature type="domain" description="Tip attachment protein J" evidence="1">
    <location>
        <begin position="310"/>
        <end position="427"/>
    </location>
</feature>
<accession>A0A840Y5U7</accession>
<organism evidence="2 3">
    <name type="scientific">Neoroseomonas alkaliterrae</name>
    <dbReference type="NCBI Taxonomy" id="1452450"/>
    <lineage>
        <taxon>Bacteria</taxon>
        <taxon>Pseudomonadati</taxon>
        <taxon>Pseudomonadota</taxon>
        <taxon>Alphaproteobacteria</taxon>
        <taxon>Acetobacterales</taxon>
        <taxon>Acetobacteraceae</taxon>
        <taxon>Neoroseomonas</taxon>
    </lineage>
</organism>
<dbReference type="Pfam" id="PF13550">
    <property type="entry name" value="Phage-tail_3"/>
    <property type="match status" value="1"/>
</dbReference>
<name>A0A840Y5U7_9PROT</name>
<dbReference type="Proteomes" id="UP000562254">
    <property type="component" value="Unassembled WGS sequence"/>
</dbReference>
<gene>
    <name evidence="2" type="ORF">FHS88_003908</name>
</gene>
<sequence length="661" mass="69065">MPAAVPLIAVVAGAVGSAAVGGGIIGAIVGAGAAIGVSLIGGAIFPQKKPRPPAFSGGSTAQEAQQRTQSFRQPIAEHQIVLGRAKVSGPIVFLHSSTDDEGRADGFFHMVVVLAGHRVRAIGEVVLGDKAETDPAFAGLVRVDRHLGQPDQAANGNLIAETGGKWTEHHRGRGRAYLALRLKLRPEAFPSGPPNVAAIVEGADTILDPRTGAIGWSDNPALCLAWYLTAPFGWKAAWEDIDLPALIAAANICDEIVGRKDGTAERRYTVNGTLSLAEGKIEITRKIVASMAGVLVVSGGRFFIHAGAPALPAANVTSGELRGAVTVQGSRPRRDLFNGVRAVYVDPAKNWQPTDAPPLLAANYVTEDGGEQIYRDLDFLLTTSPSTVQRLMKIELERNRRQRAVSVQLNLSALRLRPWDGVLVDLDRLTPFPARVVGWRLAPEGGVDLTLAEEDAAVWDWNPATDERATGDSPSVVLPQPGVIAAPATIAVETPQAVAFAALSIAWTPVGSAYLAGYEVEFRPASVALWQGFAGGVSAISATIPTAEPTAFRVRAQARSGAVSGWREALVPSPPTGLTAIGVAGGIQVSGSVPGGLTHLQVFEAPTNELAAATKLPAEPTALPWTRAGLATGQARWLWLRTVSPEGNVSALAGPVTATAL</sequence>